<dbReference type="PANTHER" id="PTHR35204:SF1">
    <property type="entry name" value="ENTEROTOXIN"/>
    <property type="match status" value="1"/>
</dbReference>
<protein>
    <submittedName>
        <fullName evidence="3">Uncharacterized protein</fullName>
    </submittedName>
</protein>
<feature type="region of interest" description="Disordered" evidence="1">
    <location>
        <begin position="208"/>
        <end position="236"/>
    </location>
</feature>
<dbReference type="Proteomes" id="UP001215598">
    <property type="component" value="Unassembled WGS sequence"/>
</dbReference>
<dbReference type="PANTHER" id="PTHR35204">
    <property type="entry name" value="YALI0A21131P"/>
    <property type="match status" value="1"/>
</dbReference>
<sequence>MRAALCLPLLLVAARGTQLPLQVNNQFLSQGDHSLSWDKDPDVDATGNRIFTSVSELMQLWAGTIVIQGQSLAPCIIPAGTVFYHGRGSPLLPTVPEWLGFDFEHAYPFAFGANAHVLTLASHRALRILYFDGLSAHHSIQSQSIIMNGEVIPGSDRIPTLEIGERLCAWGKKHGVDGFIRMEAHFELIECDFADSFTLLEASRVLPQEERTHKDGGGRRGPGPRTPVPRPQGWIGALPTESWDELQIAGKWHDFAPGETRVRPVYSKFVTFYDPAVTSLIARRRGESREKHTLTGLTREDAQMKLRELEEAVARPWDEGSAVDWASIVHVVVERYGERLAVLEHTLSAAAVDNAAAAAFHARQQVLTMLMPHFTTSDTPGNTTSTSSRAWLTPVVARCAAIHTRVISVFQGTLTKQEEMIKGAVDDVLQQICRRLARMFQIALGVEDPAMNVNFAKEEIRAMEVVTEMHAELRALMEWLDCTQVWVRCWPACGVEEICAVPGNGRPGRNPTCVRRPNI</sequence>
<keyword evidence="4" id="KW-1185">Reference proteome</keyword>
<dbReference type="InterPro" id="IPR038921">
    <property type="entry name" value="YOR389W-like"/>
</dbReference>
<proteinExistence type="predicted"/>
<dbReference type="EMBL" id="JARKIB010000186">
    <property type="protein sequence ID" value="KAJ7726544.1"/>
    <property type="molecule type" value="Genomic_DNA"/>
</dbReference>
<reference evidence="3" key="1">
    <citation type="submission" date="2023-03" db="EMBL/GenBank/DDBJ databases">
        <title>Massive genome expansion in bonnet fungi (Mycena s.s.) driven by repeated elements and novel gene families across ecological guilds.</title>
        <authorList>
            <consortium name="Lawrence Berkeley National Laboratory"/>
            <person name="Harder C.B."/>
            <person name="Miyauchi S."/>
            <person name="Viragh M."/>
            <person name="Kuo A."/>
            <person name="Thoen E."/>
            <person name="Andreopoulos B."/>
            <person name="Lu D."/>
            <person name="Skrede I."/>
            <person name="Drula E."/>
            <person name="Henrissat B."/>
            <person name="Morin E."/>
            <person name="Kohler A."/>
            <person name="Barry K."/>
            <person name="LaButti K."/>
            <person name="Morin E."/>
            <person name="Salamov A."/>
            <person name="Lipzen A."/>
            <person name="Mereny Z."/>
            <person name="Hegedus B."/>
            <person name="Baldrian P."/>
            <person name="Stursova M."/>
            <person name="Weitz H."/>
            <person name="Taylor A."/>
            <person name="Grigoriev I.V."/>
            <person name="Nagy L.G."/>
            <person name="Martin F."/>
            <person name="Kauserud H."/>
        </authorList>
    </citation>
    <scope>NUCLEOTIDE SEQUENCE</scope>
    <source>
        <strain evidence="3">CBHHK182m</strain>
    </source>
</reference>
<organism evidence="3 4">
    <name type="scientific">Mycena metata</name>
    <dbReference type="NCBI Taxonomy" id="1033252"/>
    <lineage>
        <taxon>Eukaryota</taxon>
        <taxon>Fungi</taxon>
        <taxon>Dikarya</taxon>
        <taxon>Basidiomycota</taxon>
        <taxon>Agaricomycotina</taxon>
        <taxon>Agaricomycetes</taxon>
        <taxon>Agaricomycetidae</taxon>
        <taxon>Agaricales</taxon>
        <taxon>Marasmiineae</taxon>
        <taxon>Mycenaceae</taxon>
        <taxon>Mycena</taxon>
    </lineage>
</organism>
<accession>A0AAD7MP90</accession>
<feature type="chain" id="PRO_5042263871" evidence="2">
    <location>
        <begin position="17"/>
        <end position="519"/>
    </location>
</feature>
<comment type="caution">
    <text evidence="3">The sequence shown here is derived from an EMBL/GenBank/DDBJ whole genome shotgun (WGS) entry which is preliminary data.</text>
</comment>
<gene>
    <name evidence="3" type="ORF">B0H16DRAFT_1592580</name>
</gene>
<dbReference type="AlphaFoldDB" id="A0AAD7MP90"/>
<feature type="compositionally biased region" description="Basic and acidic residues" evidence="1">
    <location>
        <begin position="208"/>
        <end position="218"/>
    </location>
</feature>
<evidence type="ECO:0000313" key="4">
    <source>
        <dbReference type="Proteomes" id="UP001215598"/>
    </source>
</evidence>
<evidence type="ECO:0000313" key="3">
    <source>
        <dbReference type="EMBL" id="KAJ7726544.1"/>
    </source>
</evidence>
<name>A0AAD7MP90_9AGAR</name>
<keyword evidence="2" id="KW-0732">Signal</keyword>
<evidence type="ECO:0000256" key="2">
    <source>
        <dbReference type="SAM" id="SignalP"/>
    </source>
</evidence>
<evidence type="ECO:0000256" key="1">
    <source>
        <dbReference type="SAM" id="MobiDB-lite"/>
    </source>
</evidence>
<feature type="signal peptide" evidence="2">
    <location>
        <begin position="1"/>
        <end position="16"/>
    </location>
</feature>